<protein>
    <submittedName>
        <fullName evidence="1">16385_t:CDS:1</fullName>
    </submittedName>
</protein>
<reference evidence="1" key="1">
    <citation type="submission" date="2021-06" db="EMBL/GenBank/DDBJ databases">
        <authorList>
            <person name="Kallberg Y."/>
            <person name="Tangrot J."/>
            <person name="Rosling A."/>
        </authorList>
    </citation>
    <scope>NUCLEOTIDE SEQUENCE</scope>
    <source>
        <strain evidence="1">IN212</strain>
    </source>
</reference>
<dbReference type="OrthoDB" id="2374255at2759"/>
<gene>
    <name evidence="1" type="ORF">RFULGI_LOCUS2221</name>
</gene>
<dbReference type="AlphaFoldDB" id="A0A9N8ZHT4"/>
<feature type="non-terminal residue" evidence="1">
    <location>
        <position position="404"/>
    </location>
</feature>
<keyword evidence="2" id="KW-1185">Reference proteome</keyword>
<evidence type="ECO:0000313" key="2">
    <source>
        <dbReference type="Proteomes" id="UP000789396"/>
    </source>
</evidence>
<organism evidence="1 2">
    <name type="scientific">Racocetra fulgida</name>
    <dbReference type="NCBI Taxonomy" id="60492"/>
    <lineage>
        <taxon>Eukaryota</taxon>
        <taxon>Fungi</taxon>
        <taxon>Fungi incertae sedis</taxon>
        <taxon>Mucoromycota</taxon>
        <taxon>Glomeromycotina</taxon>
        <taxon>Glomeromycetes</taxon>
        <taxon>Diversisporales</taxon>
        <taxon>Gigasporaceae</taxon>
        <taxon>Racocetra</taxon>
    </lineage>
</organism>
<sequence>MSDAYLDYIKEISIEIADFNPIGPTVHIPLPKTLPKQALHPVKIYLERNPHRLYRGFVEKLNMEDIPILVSVSTQVYKKFEENNPEISLCIYEWHNQNEFLEFRYISERRRDEYKQPSPEILQQFEEAKHGLLELKEWKACIEKNYTKKKKIQKGYQETLSALNYKVKDHDYISGKYRGPAYNTCNKKLRIGSFETKVPLICYDFYRYDSHPLIKVVSKFTANKLKCIPENIGKYKAIDVGQLRFLDSFQHMVMGLDKLVECLSGKLEKFPLTIKHFIKKDIQSIAPDAEIGYMSEVDLEVLAHLHDLFADYPLVSEKQIISENWLSPYNERLVHDKEINTTIAKEIIKIRAEINNDLTAKINFRDANYAIEAQNIITIINDTYKKYNEIKHVLETYYNNFNQI</sequence>
<proteinExistence type="predicted"/>
<evidence type="ECO:0000313" key="1">
    <source>
        <dbReference type="EMBL" id="CAG8496309.1"/>
    </source>
</evidence>
<dbReference type="Proteomes" id="UP000789396">
    <property type="component" value="Unassembled WGS sequence"/>
</dbReference>
<accession>A0A9N8ZHT4</accession>
<name>A0A9N8ZHT4_9GLOM</name>
<dbReference type="EMBL" id="CAJVPZ010001622">
    <property type="protein sequence ID" value="CAG8496309.1"/>
    <property type="molecule type" value="Genomic_DNA"/>
</dbReference>
<comment type="caution">
    <text evidence="1">The sequence shown here is derived from an EMBL/GenBank/DDBJ whole genome shotgun (WGS) entry which is preliminary data.</text>
</comment>